<dbReference type="AlphaFoldDB" id="A0A4Z0PG10"/>
<dbReference type="PANTHER" id="PTHR40050:SF1">
    <property type="entry name" value="INNER SPORE COAT PROTEIN H"/>
    <property type="match status" value="1"/>
</dbReference>
<keyword evidence="4" id="KW-1185">Reference proteome</keyword>
<gene>
    <name evidence="3" type="ORF">EU556_07080</name>
</gene>
<dbReference type="RefSeq" id="WP_135432494.1">
    <property type="nucleotide sequence ID" value="NZ_SRLA01000001.1"/>
</dbReference>
<evidence type="ECO:0000313" key="3">
    <source>
        <dbReference type="EMBL" id="TGE10559.1"/>
    </source>
</evidence>
<feature type="chain" id="PRO_5021388605" evidence="1">
    <location>
        <begin position="25"/>
        <end position="573"/>
    </location>
</feature>
<dbReference type="InterPro" id="IPR026444">
    <property type="entry name" value="Secre_tail"/>
</dbReference>
<comment type="caution">
    <text evidence="3">The sequence shown here is derived from an EMBL/GenBank/DDBJ whole genome shotgun (WGS) entry which is preliminary data.</text>
</comment>
<feature type="signal peptide" evidence="1">
    <location>
        <begin position="1"/>
        <end position="24"/>
    </location>
</feature>
<dbReference type="EMBL" id="SRLA01000001">
    <property type="protein sequence ID" value="TGE10559.1"/>
    <property type="molecule type" value="Genomic_DNA"/>
</dbReference>
<protein>
    <submittedName>
        <fullName evidence="3">T9SS type A sorting domain-containing protein</fullName>
    </submittedName>
</protein>
<feature type="domain" description="Secretion system C-terminal sorting" evidence="2">
    <location>
        <begin position="501"/>
        <end position="572"/>
    </location>
</feature>
<keyword evidence="1" id="KW-0732">Signal</keyword>
<evidence type="ECO:0000259" key="2">
    <source>
        <dbReference type="Pfam" id="PF18962"/>
    </source>
</evidence>
<dbReference type="InterPro" id="IPR014867">
    <property type="entry name" value="Spore_coat_CotH_CotH2/3/7"/>
</dbReference>
<dbReference type="PANTHER" id="PTHR40050">
    <property type="entry name" value="INNER SPORE COAT PROTEIN H"/>
    <property type="match status" value="1"/>
</dbReference>
<dbReference type="OrthoDB" id="9803752at2"/>
<sequence length="573" mass="65304">MRKKLFTLQSFILLCTSAISTCFAQTSESVTISSGMYHVDHVKKIILVNQDVQQINAQYEHIKGITASDKEYAFVDEVQDLTVGKSYSVTLDKEPYSLYFTQLPIIEINTKHIIADEPRAYAIFAMSETNGNLITSNLGIEVRGGLSQSFPKKSYRIEFWEDTVGNTTRDFSLLNMRNDDDWNLQALYNEPTRATSKSANALWQEMHQIYYKADEPKAVNGIQLQYAELFINNEYKGLYAVGERIDNKQLQLKKYSDKIRGELYKGSDWKPAALFIDAPTYNNNSSEWSGFEYEFPDEVIDWKNLHDFVEFVAKSPNDEFYATYKSKIHFKNAVDYFIFINVLRATDNVAKNVYLAKYKANEPYFFVPWDLDAVLGNGVVGEDIHITNDIISNNLYERLLQDYAVGGFRAAVQQRWTELRASVLTEENILGKLRANHEYLSTNAVYDREPLAWPNFQSNTTQLTHTSTWVTKRLAFLDSYFNQSFAVLGTKQAKASATFRVYPNPTQDFVHLNLENTPGAYQVSIQTASGKVMLRQVVNSTTAKLSVQGLPAGLYFVTVQSDKVTGTQKLVIN</sequence>
<reference evidence="3 4" key="1">
    <citation type="submission" date="2019-04" db="EMBL/GenBank/DDBJ databases">
        <authorList>
            <person name="Feng G."/>
            <person name="Zhang J."/>
            <person name="Zhu H."/>
        </authorList>
    </citation>
    <scope>NUCLEOTIDE SEQUENCE [LARGE SCALE GENOMIC DNA]</scope>
    <source>
        <strain evidence="3 4">92R-1</strain>
    </source>
</reference>
<dbReference type="NCBIfam" id="TIGR04183">
    <property type="entry name" value="Por_Secre_tail"/>
    <property type="match status" value="1"/>
</dbReference>
<proteinExistence type="predicted"/>
<dbReference type="Proteomes" id="UP000298337">
    <property type="component" value="Unassembled WGS sequence"/>
</dbReference>
<name>A0A4Z0PG10_9BACT</name>
<organism evidence="3 4">
    <name type="scientific">Hymenobacter fodinae</name>
    <dbReference type="NCBI Taxonomy" id="2510796"/>
    <lineage>
        <taxon>Bacteria</taxon>
        <taxon>Pseudomonadati</taxon>
        <taxon>Bacteroidota</taxon>
        <taxon>Cytophagia</taxon>
        <taxon>Cytophagales</taxon>
        <taxon>Hymenobacteraceae</taxon>
        <taxon>Hymenobacter</taxon>
    </lineage>
</organism>
<accession>A0A4Z0PG10</accession>
<evidence type="ECO:0000313" key="4">
    <source>
        <dbReference type="Proteomes" id="UP000298337"/>
    </source>
</evidence>
<evidence type="ECO:0000256" key="1">
    <source>
        <dbReference type="SAM" id="SignalP"/>
    </source>
</evidence>
<dbReference type="Pfam" id="PF18962">
    <property type="entry name" value="Por_Secre_tail"/>
    <property type="match status" value="1"/>
</dbReference>
<dbReference type="Pfam" id="PF08757">
    <property type="entry name" value="CotH"/>
    <property type="match status" value="1"/>
</dbReference>